<dbReference type="Gene3D" id="3.30.40.10">
    <property type="entry name" value="Zinc/RING finger domain, C3HC4 (zinc finger)"/>
    <property type="match status" value="1"/>
</dbReference>
<evidence type="ECO:0000256" key="6">
    <source>
        <dbReference type="ARBA" id="ARBA00022692"/>
    </source>
</evidence>
<evidence type="ECO:0000256" key="9">
    <source>
        <dbReference type="ARBA" id="ARBA00022771"/>
    </source>
</evidence>
<keyword evidence="11" id="KW-0862">Zinc</keyword>
<keyword evidence="18" id="KW-1185">Reference proteome</keyword>
<dbReference type="SMART" id="SM00184">
    <property type="entry name" value="RING"/>
    <property type="match status" value="1"/>
</dbReference>
<comment type="catalytic activity">
    <reaction evidence="1">
        <text>S-ubiquitinyl-[E2 ubiquitin-conjugating enzyme]-L-cysteine + [acceptor protein]-L-lysine = [E2 ubiquitin-conjugating enzyme]-L-cysteine + N(6)-ubiquitinyl-[acceptor protein]-L-lysine.</text>
        <dbReference type="EC" id="2.3.2.27"/>
    </reaction>
</comment>
<dbReference type="Pfam" id="PF11145">
    <property type="entry name" value="DUF2921"/>
    <property type="match status" value="1"/>
</dbReference>
<dbReference type="InterPro" id="IPR001841">
    <property type="entry name" value="Znf_RING"/>
</dbReference>
<feature type="transmembrane region" description="Helical" evidence="15">
    <location>
        <begin position="399"/>
        <end position="419"/>
    </location>
</feature>
<sequence length="516" mass="59650">MVDSIRKKIVALVSLFAIVYTLFSILGPPSSDQQIPRSYFRADFNATNSNESELEKNYTSQFPPKFLSELYRGSWQASSQSTSLHGMMNLAGIAYFHIREENATEVRKFKIFLYDGVWESNIYYKLVFHKAYYDQDTKSLTSEACPMITEKNPINLRGCSCTSIFNFTIDENDLYRIYGKVKSDDCSLDLNFILHELTASAKQEPVVTYSFIISCTSVLLIFGFARHTQDCISENFAKKTSIWMLGMQATIDLFFCLYHCHLAVSYEDSFDYLMLASFWCFAVFMIIQGRLTLLVWKAQHPELYAEGIENFRRYYSSFQTKFLTFIISTVIFSVIFDVLFLYWILLIHSFFIPQIILNARQGYKFPVRTPILLLTFATRLSTILYFFGCPANFLALTPNIGFCTILTAYLTLQLIVLLLQNSKVGPRFFVPRFLRPKIYSYYRGLEEEAQIEENTDCIICMTPLNLQGKEIEGTVNQAKTMHAPCGHKFHEDCLMNWMAIKMECPTCRKALPLIEE</sequence>
<dbReference type="EMBL" id="CAJZBQ010000062">
    <property type="protein sequence ID" value="CAG9335495.1"/>
    <property type="molecule type" value="Genomic_DNA"/>
</dbReference>
<dbReference type="GO" id="GO:0008270">
    <property type="term" value="F:zinc ion binding"/>
    <property type="evidence" value="ECO:0007669"/>
    <property type="project" value="UniProtKB-KW"/>
</dbReference>
<evidence type="ECO:0000256" key="15">
    <source>
        <dbReference type="SAM" id="Phobius"/>
    </source>
</evidence>
<keyword evidence="5" id="KW-0808">Transferase</keyword>
<evidence type="ECO:0000256" key="3">
    <source>
        <dbReference type="ARBA" id="ARBA00004906"/>
    </source>
</evidence>
<dbReference type="EC" id="2.3.2.27" evidence="4"/>
<keyword evidence="9 14" id="KW-0863">Zinc-finger</keyword>
<feature type="transmembrane region" description="Helical" evidence="15">
    <location>
        <begin position="206"/>
        <end position="225"/>
    </location>
</feature>
<dbReference type="InterPro" id="IPR050731">
    <property type="entry name" value="HRD1_E3_ubiq-ligases"/>
</dbReference>
<feature type="transmembrane region" description="Helical" evidence="15">
    <location>
        <begin position="9"/>
        <end position="27"/>
    </location>
</feature>
<proteinExistence type="predicted"/>
<comment type="caution">
    <text evidence="17">The sequence shown here is derived from an EMBL/GenBank/DDBJ whole genome shotgun (WGS) entry which is preliminary data.</text>
</comment>
<dbReference type="InterPro" id="IPR013083">
    <property type="entry name" value="Znf_RING/FYVE/PHD"/>
</dbReference>
<evidence type="ECO:0000256" key="2">
    <source>
        <dbReference type="ARBA" id="ARBA00004127"/>
    </source>
</evidence>
<protein>
    <recommendedName>
        <fullName evidence="4">RING-type E3 ubiquitin transferase</fullName>
        <ecNumber evidence="4">2.3.2.27</ecNumber>
    </recommendedName>
</protein>
<keyword evidence="6 15" id="KW-0812">Transmembrane</keyword>
<evidence type="ECO:0000313" key="17">
    <source>
        <dbReference type="EMBL" id="CAG9335495.1"/>
    </source>
</evidence>
<feature type="transmembrane region" description="Helical" evidence="15">
    <location>
        <begin position="245"/>
        <end position="266"/>
    </location>
</feature>
<dbReference type="GO" id="GO:0012505">
    <property type="term" value="C:endomembrane system"/>
    <property type="evidence" value="ECO:0007669"/>
    <property type="project" value="UniProtKB-SubCell"/>
</dbReference>
<evidence type="ECO:0000256" key="14">
    <source>
        <dbReference type="PROSITE-ProRule" id="PRU00175"/>
    </source>
</evidence>
<comment type="subcellular location">
    <subcellularLocation>
        <location evidence="2">Endomembrane system</location>
        <topology evidence="2">Multi-pass membrane protein</topology>
    </subcellularLocation>
</comment>
<keyword evidence="10" id="KW-0833">Ubl conjugation pathway</keyword>
<dbReference type="InterPro" id="IPR021319">
    <property type="entry name" value="DUF2921"/>
</dbReference>
<evidence type="ECO:0000256" key="11">
    <source>
        <dbReference type="ARBA" id="ARBA00022833"/>
    </source>
</evidence>
<keyword evidence="13 15" id="KW-0472">Membrane</keyword>
<evidence type="ECO:0000256" key="8">
    <source>
        <dbReference type="ARBA" id="ARBA00022729"/>
    </source>
</evidence>
<feature type="transmembrane region" description="Helical" evidence="15">
    <location>
        <begin position="272"/>
        <end position="293"/>
    </location>
</feature>
<evidence type="ECO:0000256" key="10">
    <source>
        <dbReference type="ARBA" id="ARBA00022786"/>
    </source>
</evidence>
<evidence type="ECO:0000256" key="4">
    <source>
        <dbReference type="ARBA" id="ARBA00012483"/>
    </source>
</evidence>
<dbReference type="Proteomes" id="UP001162131">
    <property type="component" value="Unassembled WGS sequence"/>
</dbReference>
<evidence type="ECO:0000313" key="18">
    <source>
        <dbReference type="Proteomes" id="UP001162131"/>
    </source>
</evidence>
<accession>A0AAU9KIF2</accession>
<keyword evidence="8" id="KW-0732">Signal</keyword>
<feature type="domain" description="RING-type" evidence="16">
    <location>
        <begin position="457"/>
        <end position="508"/>
    </location>
</feature>
<keyword evidence="12 15" id="KW-1133">Transmembrane helix</keyword>
<dbReference type="SUPFAM" id="SSF57850">
    <property type="entry name" value="RING/U-box"/>
    <property type="match status" value="1"/>
</dbReference>
<feature type="transmembrane region" description="Helical" evidence="15">
    <location>
        <begin position="314"/>
        <end position="334"/>
    </location>
</feature>
<feature type="transmembrane region" description="Helical" evidence="15">
    <location>
        <begin position="371"/>
        <end position="393"/>
    </location>
</feature>
<evidence type="ECO:0000256" key="13">
    <source>
        <dbReference type="ARBA" id="ARBA00023136"/>
    </source>
</evidence>
<evidence type="ECO:0000259" key="16">
    <source>
        <dbReference type="PROSITE" id="PS50089"/>
    </source>
</evidence>
<gene>
    <name evidence="17" type="ORF">BSTOLATCC_MIC63966</name>
</gene>
<keyword evidence="7" id="KW-0479">Metal-binding</keyword>
<evidence type="ECO:0000256" key="7">
    <source>
        <dbReference type="ARBA" id="ARBA00022723"/>
    </source>
</evidence>
<evidence type="ECO:0000256" key="1">
    <source>
        <dbReference type="ARBA" id="ARBA00000900"/>
    </source>
</evidence>
<dbReference type="PROSITE" id="PS50089">
    <property type="entry name" value="ZF_RING_2"/>
    <property type="match status" value="1"/>
</dbReference>
<evidence type="ECO:0000256" key="5">
    <source>
        <dbReference type="ARBA" id="ARBA00022679"/>
    </source>
</evidence>
<dbReference type="PANTHER" id="PTHR22763">
    <property type="entry name" value="RING ZINC FINGER PROTEIN"/>
    <property type="match status" value="1"/>
</dbReference>
<comment type="pathway">
    <text evidence="3">Protein modification; protein ubiquitination.</text>
</comment>
<dbReference type="Pfam" id="PF13639">
    <property type="entry name" value="zf-RING_2"/>
    <property type="match status" value="1"/>
</dbReference>
<dbReference type="GO" id="GO:0043161">
    <property type="term" value="P:proteasome-mediated ubiquitin-dependent protein catabolic process"/>
    <property type="evidence" value="ECO:0007669"/>
    <property type="project" value="TreeGrafter"/>
</dbReference>
<evidence type="ECO:0000256" key="12">
    <source>
        <dbReference type="ARBA" id="ARBA00022989"/>
    </source>
</evidence>
<dbReference type="AlphaFoldDB" id="A0AAU9KIF2"/>
<name>A0AAU9KIF2_9CILI</name>
<organism evidence="17 18">
    <name type="scientific">Blepharisma stoltei</name>
    <dbReference type="NCBI Taxonomy" id="1481888"/>
    <lineage>
        <taxon>Eukaryota</taxon>
        <taxon>Sar</taxon>
        <taxon>Alveolata</taxon>
        <taxon>Ciliophora</taxon>
        <taxon>Postciliodesmatophora</taxon>
        <taxon>Heterotrichea</taxon>
        <taxon>Heterotrichida</taxon>
        <taxon>Blepharismidae</taxon>
        <taxon>Blepharisma</taxon>
    </lineage>
</organism>
<dbReference type="PANTHER" id="PTHR22763:SF162">
    <property type="entry name" value="TRANSMEMBRANE E3 UBIQUITIN-PROTEIN LIGASE 1"/>
    <property type="match status" value="1"/>
</dbReference>
<dbReference type="GO" id="GO:0061630">
    <property type="term" value="F:ubiquitin protein ligase activity"/>
    <property type="evidence" value="ECO:0007669"/>
    <property type="project" value="UniProtKB-EC"/>
</dbReference>
<reference evidence="17" key="1">
    <citation type="submission" date="2021-09" db="EMBL/GenBank/DDBJ databases">
        <authorList>
            <consortium name="AG Swart"/>
            <person name="Singh M."/>
            <person name="Singh A."/>
            <person name="Seah K."/>
            <person name="Emmerich C."/>
        </authorList>
    </citation>
    <scope>NUCLEOTIDE SEQUENCE</scope>
    <source>
        <strain evidence="17">ATCC30299</strain>
    </source>
</reference>